<evidence type="ECO:0000256" key="5">
    <source>
        <dbReference type="SAM" id="Phobius"/>
    </source>
</evidence>
<dbReference type="Proteomes" id="UP000530564">
    <property type="component" value="Unassembled WGS sequence"/>
</dbReference>
<dbReference type="InterPro" id="IPR007016">
    <property type="entry name" value="O-antigen_ligase-rel_domated"/>
</dbReference>
<dbReference type="PANTHER" id="PTHR37422:SF13">
    <property type="entry name" value="LIPOPOLYSACCHARIDE BIOSYNTHESIS PROTEIN PA4999-RELATED"/>
    <property type="match status" value="1"/>
</dbReference>
<keyword evidence="4 5" id="KW-0472">Membrane</keyword>
<feature type="transmembrane region" description="Helical" evidence="5">
    <location>
        <begin position="319"/>
        <end position="338"/>
    </location>
</feature>
<dbReference type="Pfam" id="PF04932">
    <property type="entry name" value="Wzy_C"/>
    <property type="match status" value="1"/>
</dbReference>
<dbReference type="InterPro" id="IPR051533">
    <property type="entry name" value="WaaL-like"/>
</dbReference>
<evidence type="ECO:0000256" key="4">
    <source>
        <dbReference type="ARBA" id="ARBA00023136"/>
    </source>
</evidence>
<dbReference type="GO" id="GO:0016020">
    <property type="term" value="C:membrane"/>
    <property type="evidence" value="ECO:0007669"/>
    <property type="project" value="UniProtKB-SubCell"/>
</dbReference>
<dbReference type="AlphaFoldDB" id="A0A839ZZL8"/>
<reference evidence="7 8" key="1">
    <citation type="submission" date="2020-08" db="EMBL/GenBank/DDBJ databases">
        <title>Genomic Encyclopedia of Type Strains, Phase IV (KMG-IV): sequencing the most valuable type-strain genomes for metagenomic binning, comparative biology and taxonomic classification.</title>
        <authorList>
            <person name="Goeker M."/>
        </authorList>
    </citation>
    <scope>NUCLEOTIDE SEQUENCE [LARGE SCALE GENOMIC DNA]</scope>
    <source>
        <strain evidence="7 8">DSM 21793</strain>
    </source>
</reference>
<comment type="caution">
    <text evidence="7">The sequence shown here is derived from an EMBL/GenBank/DDBJ whole genome shotgun (WGS) entry which is preliminary data.</text>
</comment>
<proteinExistence type="predicted"/>
<keyword evidence="2 5" id="KW-0812">Transmembrane</keyword>
<dbReference type="RefSeq" id="WP_183773702.1">
    <property type="nucleotide sequence ID" value="NZ_JACIDK010000003.1"/>
</dbReference>
<feature type="transmembrane region" description="Helical" evidence="5">
    <location>
        <begin position="205"/>
        <end position="223"/>
    </location>
</feature>
<feature type="transmembrane region" description="Helical" evidence="5">
    <location>
        <begin position="439"/>
        <end position="458"/>
    </location>
</feature>
<evidence type="ECO:0000256" key="3">
    <source>
        <dbReference type="ARBA" id="ARBA00022989"/>
    </source>
</evidence>
<feature type="domain" description="O-antigen ligase-related" evidence="6">
    <location>
        <begin position="307"/>
        <end position="447"/>
    </location>
</feature>
<comment type="subcellular location">
    <subcellularLocation>
        <location evidence="1">Membrane</location>
        <topology evidence="1">Multi-pass membrane protein</topology>
    </subcellularLocation>
</comment>
<feature type="transmembrane region" description="Helical" evidence="5">
    <location>
        <begin position="347"/>
        <end position="370"/>
    </location>
</feature>
<name>A0A839ZZL8_9CAUL</name>
<feature type="transmembrane region" description="Helical" evidence="5">
    <location>
        <begin position="54"/>
        <end position="73"/>
    </location>
</feature>
<accession>A0A839ZZL8</accession>
<feature type="transmembrane region" description="Helical" evidence="5">
    <location>
        <begin position="295"/>
        <end position="313"/>
    </location>
</feature>
<feature type="transmembrane region" description="Helical" evidence="5">
    <location>
        <begin position="85"/>
        <end position="103"/>
    </location>
</feature>
<organism evidence="7 8">
    <name type="scientific">Phenylobacterium haematophilum</name>
    <dbReference type="NCBI Taxonomy" id="98513"/>
    <lineage>
        <taxon>Bacteria</taxon>
        <taxon>Pseudomonadati</taxon>
        <taxon>Pseudomonadota</taxon>
        <taxon>Alphaproteobacteria</taxon>
        <taxon>Caulobacterales</taxon>
        <taxon>Caulobacteraceae</taxon>
        <taxon>Phenylobacterium</taxon>
    </lineage>
</organism>
<dbReference type="PANTHER" id="PTHR37422">
    <property type="entry name" value="TEICHURONIC ACID BIOSYNTHESIS PROTEIN TUAE"/>
    <property type="match status" value="1"/>
</dbReference>
<evidence type="ECO:0000256" key="2">
    <source>
        <dbReference type="ARBA" id="ARBA00022692"/>
    </source>
</evidence>
<feature type="transmembrane region" description="Helical" evidence="5">
    <location>
        <begin position="28"/>
        <end position="48"/>
    </location>
</feature>
<dbReference type="EMBL" id="JACIDK010000003">
    <property type="protein sequence ID" value="MBB3892065.1"/>
    <property type="molecule type" value="Genomic_DNA"/>
</dbReference>
<evidence type="ECO:0000313" key="8">
    <source>
        <dbReference type="Proteomes" id="UP000530564"/>
    </source>
</evidence>
<evidence type="ECO:0000256" key="1">
    <source>
        <dbReference type="ARBA" id="ARBA00004141"/>
    </source>
</evidence>
<evidence type="ECO:0000313" key="7">
    <source>
        <dbReference type="EMBL" id="MBB3892065.1"/>
    </source>
</evidence>
<gene>
    <name evidence="7" type="ORF">GGQ61_002793</name>
</gene>
<feature type="transmembrane region" description="Helical" evidence="5">
    <location>
        <begin position="109"/>
        <end position="129"/>
    </location>
</feature>
<feature type="transmembrane region" description="Helical" evidence="5">
    <location>
        <begin position="496"/>
        <end position="514"/>
    </location>
</feature>
<protein>
    <recommendedName>
        <fullName evidence="6">O-antigen ligase-related domain-containing protein</fullName>
    </recommendedName>
</protein>
<feature type="transmembrane region" description="Helical" evidence="5">
    <location>
        <begin position="268"/>
        <end position="288"/>
    </location>
</feature>
<keyword evidence="3 5" id="KW-1133">Transmembrane helix</keyword>
<feature type="transmembrane region" description="Helical" evidence="5">
    <location>
        <begin position="150"/>
        <end position="168"/>
    </location>
</feature>
<evidence type="ECO:0000259" key="6">
    <source>
        <dbReference type="Pfam" id="PF04932"/>
    </source>
</evidence>
<sequence length="528" mass="58269">MWARSDNDGRSSRPIILRPYTRPGPGRLVQAAFLLAFMGFCLFFGFFYGLTTPYLIKQLVIPVILLALLTVWALPDTRTAPTGMLYGLSFAFIIVLFLWPNYLAVALPGLPWITLMRLVGAPLALVLAISYSMSPDFRAQMKEALNATPLVYKLLAGFVLIQVVTIAFSDEKDQSIQRVINAQLTWTSIYFTSAFVFLKPGRVHRWAVILWVVTVVVCLMGLFEFKISRPSWGAFVPSFLKVEDESVIRTLTGSMRSATGQYRVQSTFTTPLGLAEFLALTAPFVLHFVMFGKRLVTRIAAGVTMPVMLYVVIITDSRLGMVGFLLSFMLYLLLWSWLRWRADKTSLLAPAIVLAYPVIFALFIAATMFVGRLRNMVWGGGDTAASTASRGAQYDMGIPMILKAPWGHGAGTGGSTLGFVSPAGITTIDTYYLAVGLEYGVIGFFVYYGMLVISTYYAAKYAVRSPTGELSYFMPAAIALVNFIVIKSVFSQQDNHPLIFMLMGIVTAMVYRATHEKPEAGAPPANVS</sequence>
<feature type="transmembrane region" description="Helical" evidence="5">
    <location>
        <begin position="180"/>
        <end position="198"/>
    </location>
</feature>
<keyword evidence="8" id="KW-1185">Reference proteome</keyword>
<feature type="transmembrane region" description="Helical" evidence="5">
    <location>
        <begin position="470"/>
        <end position="490"/>
    </location>
</feature>